<dbReference type="Gene3D" id="2.60.40.10">
    <property type="entry name" value="Immunoglobulins"/>
    <property type="match status" value="1"/>
</dbReference>
<feature type="domain" description="NOMO second beta-sandwich" evidence="5">
    <location>
        <begin position="117"/>
        <end position="207"/>
    </location>
</feature>
<dbReference type="SUPFAM" id="SSF49478">
    <property type="entry name" value="Cna protein B-type domain"/>
    <property type="match status" value="1"/>
</dbReference>
<gene>
    <name evidence="6" type="ORF">MGAL_10B093466</name>
</gene>
<dbReference type="InterPro" id="IPR051417">
    <property type="entry name" value="SDr/BOS_complex"/>
</dbReference>
<dbReference type="GO" id="GO:0005789">
    <property type="term" value="C:endoplasmic reticulum membrane"/>
    <property type="evidence" value="ECO:0007669"/>
    <property type="project" value="TreeGrafter"/>
</dbReference>
<dbReference type="InterPro" id="IPR013783">
    <property type="entry name" value="Ig-like_fold"/>
</dbReference>
<evidence type="ECO:0000259" key="5">
    <source>
        <dbReference type="Pfam" id="PF22904"/>
    </source>
</evidence>
<feature type="signal peptide" evidence="3">
    <location>
        <begin position="1"/>
        <end position="16"/>
    </location>
</feature>
<feature type="chain" id="PRO_5032537190" evidence="3">
    <location>
        <begin position="17"/>
        <end position="470"/>
    </location>
</feature>
<name>A0A8B6BXC1_MYTGA</name>
<dbReference type="Proteomes" id="UP000596742">
    <property type="component" value="Unassembled WGS sequence"/>
</dbReference>
<evidence type="ECO:0000256" key="2">
    <source>
        <dbReference type="SAM" id="Coils"/>
    </source>
</evidence>
<evidence type="ECO:0000256" key="1">
    <source>
        <dbReference type="ARBA" id="ARBA00022729"/>
    </source>
</evidence>
<dbReference type="PANTHER" id="PTHR23303">
    <property type="entry name" value="CARBOXYPEPTIDASE REGULATORY REGION-CONTAINING"/>
    <property type="match status" value="1"/>
</dbReference>
<evidence type="ECO:0000259" key="4">
    <source>
        <dbReference type="Pfam" id="PF22898"/>
    </source>
</evidence>
<sequence>MRTNLFLFCVLAPVYTILIGHINGDSVFGCGGFVKSDVDINFSLVEVKLYTMHGSIKYQTDCAPNTGYYLIPLYDKADFKLKVEPPKGWSFEPESVELKIDGTTDPCSRQEDINFKFTGFSVNGKVISKGQVNGPSGVTVTLHKSGSPDILQTVTTAEDGSYIFSKVMPGDYDIKATASPKYKFIQQQAKATVTADNGDVGSSIVIAGYQVVGKVQSEGEPIKGVNFVLFSKVVNKQNWNKKEDEFKLKELELKEMEKRKEDEFKLKQAELEMKERLEMEKKEKEDEFKLKELEMKEREKLKELEMRERLEMEKLKIEMVKEESNTKVQSKSDYFDAAKNIRLVPKFCEKTVDKYFPQFEKIANNLKWPMPYWTTMLQSVFEGKAAEIYTPHFHQKKVLIMTLVKQEILKAYELVPEAYRQKFRSYKKFDSQTYVEFAREKEDLFDKWLTSKKTKNNFDQPKTIDVIRRV</sequence>
<dbReference type="PANTHER" id="PTHR23303:SF14">
    <property type="entry name" value="BOS COMPLEX SUBUNIT NOMO1-RELATED"/>
    <property type="match status" value="1"/>
</dbReference>
<protein>
    <submittedName>
        <fullName evidence="6">Uncharacterized protein</fullName>
    </submittedName>
</protein>
<feature type="coiled-coil region" evidence="2">
    <location>
        <begin position="239"/>
        <end position="318"/>
    </location>
</feature>
<dbReference type="SUPFAM" id="SSF47353">
    <property type="entry name" value="Retrovirus capsid dimerization domain-like"/>
    <property type="match status" value="1"/>
</dbReference>
<keyword evidence="2" id="KW-0175">Coiled coil</keyword>
<dbReference type="Gene3D" id="1.10.4020.10">
    <property type="entry name" value="DNA breaking-rejoining enzymes"/>
    <property type="match status" value="1"/>
</dbReference>
<evidence type="ECO:0000256" key="3">
    <source>
        <dbReference type="SAM" id="SignalP"/>
    </source>
</evidence>
<accession>A0A8B6BXC1</accession>
<reference evidence="6" key="1">
    <citation type="submission" date="2018-11" db="EMBL/GenBank/DDBJ databases">
        <authorList>
            <person name="Alioto T."/>
            <person name="Alioto T."/>
        </authorList>
    </citation>
    <scope>NUCLEOTIDE SEQUENCE</scope>
</reference>
<evidence type="ECO:0000313" key="7">
    <source>
        <dbReference type="Proteomes" id="UP000596742"/>
    </source>
</evidence>
<dbReference type="OrthoDB" id="10263633at2759"/>
<dbReference type="Pfam" id="PF22898">
    <property type="entry name" value="NOMO1-like_1st"/>
    <property type="match status" value="1"/>
</dbReference>
<dbReference type="EMBL" id="UYJE01000887">
    <property type="protein sequence ID" value="VDH97309.1"/>
    <property type="molecule type" value="Genomic_DNA"/>
</dbReference>
<dbReference type="AlphaFoldDB" id="A0A8B6BXC1"/>
<keyword evidence="1 3" id="KW-0732">Signal</keyword>
<keyword evidence="7" id="KW-1185">Reference proteome</keyword>
<feature type="domain" description="NOMO-like N-terminal beta-sandwich" evidence="4">
    <location>
        <begin position="31"/>
        <end position="115"/>
    </location>
</feature>
<dbReference type="InterPro" id="IPR038269">
    <property type="entry name" value="SCAN_sf"/>
</dbReference>
<organism evidence="6 7">
    <name type="scientific">Mytilus galloprovincialis</name>
    <name type="common">Mediterranean mussel</name>
    <dbReference type="NCBI Taxonomy" id="29158"/>
    <lineage>
        <taxon>Eukaryota</taxon>
        <taxon>Metazoa</taxon>
        <taxon>Spiralia</taxon>
        <taxon>Lophotrochozoa</taxon>
        <taxon>Mollusca</taxon>
        <taxon>Bivalvia</taxon>
        <taxon>Autobranchia</taxon>
        <taxon>Pteriomorphia</taxon>
        <taxon>Mytilida</taxon>
        <taxon>Mytiloidea</taxon>
        <taxon>Mytilidae</taxon>
        <taxon>Mytilinae</taxon>
        <taxon>Mytilus</taxon>
    </lineage>
</organism>
<dbReference type="InterPro" id="IPR055074">
    <property type="entry name" value="NOMO1-3_2nd"/>
</dbReference>
<dbReference type="InterPro" id="IPR055075">
    <property type="entry name" value="NOMO-like_N"/>
</dbReference>
<comment type="caution">
    <text evidence="6">The sequence shown here is derived from an EMBL/GenBank/DDBJ whole genome shotgun (WGS) entry which is preliminary data.</text>
</comment>
<dbReference type="Pfam" id="PF22904">
    <property type="entry name" value="NOMO1-like_2nd"/>
    <property type="match status" value="1"/>
</dbReference>
<evidence type="ECO:0000313" key="6">
    <source>
        <dbReference type="EMBL" id="VDH97309.1"/>
    </source>
</evidence>
<proteinExistence type="predicted"/>